<name>A0A0M2SS62_9BACI</name>
<dbReference type="InterPro" id="IPR050237">
    <property type="entry name" value="ATP-dep_AMP-bd_enzyme"/>
</dbReference>
<evidence type="ECO:0000313" key="6">
    <source>
        <dbReference type="Proteomes" id="UP000034166"/>
    </source>
</evidence>
<evidence type="ECO:0000256" key="2">
    <source>
        <dbReference type="ARBA" id="ARBA00022598"/>
    </source>
</evidence>
<dbReference type="PANTHER" id="PTHR43767:SF1">
    <property type="entry name" value="NONRIBOSOMAL PEPTIDE SYNTHASE PES1 (EUROFUNG)-RELATED"/>
    <property type="match status" value="1"/>
</dbReference>
<dbReference type="PATRIC" id="fig|1408103.3.peg.4158"/>
<dbReference type="OrthoDB" id="9765680at2"/>
<dbReference type="RefSeq" id="WP_046525302.1">
    <property type="nucleotide sequence ID" value="NZ_LAYY01000028.1"/>
</dbReference>
<dbReference type="Proteomes" id="UP000034166">
    <property type="component" value="Unassembled WGS sequence"/>
</dbReference>
<sequence>MDIGSMLAHNARKFPKILAIECEGRRYTYEQFNEESNRLAHGLFGQGIRKGEKIALMMKNSDHFAFSFFAAAKIGAVVVPVNFRLTSPEVHYILKQSDSTLVICDSEFEQTVAAAREGTTVRHVITIGSPGVLGHHAYTDVLIDNKENPPIDVSLADDLEILYTSGTTGKPKGALFDHERIFKVALAATIGMGLRPRETFLHIAPLFHSAQLNLFLVSGVLLGATHIIQRDFHPVSALEAIEKHKITNFFGVPAMYNFLLQVPNTSEYDLSSIKRCGYGAAPMAPELVRKSMELFGTDQFFNLCGLTEAGPGGVMLEPEDHKTHLGKGGKPIFMTEAKVVNEEGIEVRPGAVGEFILRGETIMKEYYKKPEETSKAIKNGWLHTGDLATVDSEGFITLVDRKKDMIISGGENVYSIEVEEVLYEHPSILEAAIVGLPDEVWGEAVCAVIVPKPGAEPDPQEIKAFCRQKLAGYKVPRRIFIEKELPRNGSGKILKFQLRQALKEIQA</sequence>
<evidence type="ECO:0000256" key="1">
    <source>
        <dbReference type="ARBA" id="ARBA00006432"/>
    </source>
</evidence>
<reference evidence="5 6" key="1">
    <citation type="submission" date="2015-04" db="EMBL/GenBank/DDBJ databases">
        <title>Taxonomic description and genome sequence of Bacillus campisalis sp. nov., a novel member of the genus Bacillus isolated from solar saltern.</title>
        <authorList>
            <person name="Mathan Kumar R."/>
            <person name="Kaur G."/>
            <person name="Kumar A."/>
            <person name="Singh N.K."/>
            <person name="Kaur N."/>
            <person name="Kumar N."/>
            <person name="Mayilraj S."/>
        </authorList>
    </citation>
    <scope>NUCLEOTIDE SEQUENCE [LARGE SCALE GENOMIC DNA]</scope>
    <source>
        <strain evidence="5 6">SA2-6</strain>
    </source>
</reference>
<dbReference type="PROSITE" id="PS00455">
    <property type="entry name" value="AMP_BINDING"/>
    <property type="match status" value="1"/>
</dbReference>
<dbReference type="NCBIfam" id="NF004837">
    <property type="entry name" value="PRK06187.1"/>
    <property type="match status" value="1"/>
</dbReference>
<proteinExistence type="inferred from homology"/>
<dbReference type="Pfam" id="PF00501">
    <property type="entry name" value="AMP-binding"/>
    <property type="match status" value="1"/>
</dbReference>
<dbReference type="AlphaFoldDB" id="A0A0M2SS62"/>
<dbReference type="Pfam" id="PF13193">
    <property type="entry name" value="AMP-binding_C"/>
    <property type="match status" value="1"/>
</dbReference>
<dbReference type="GO" id="GO:0016878">
    <property type="term" value="F:acid-thiol ligase activity"/>
    <property type="evidence" value="ECO:0007669"/>
    <property type="project" value="UniProtKB-ARBA"/>
</dbReference>
<gene>
    <name evidence="5" type="ORF">WQ57_18770</name>
</gene>
<keyword evidence="6" id="KW-1185">Reference proteome</keyword>
<dbReference type="EMBL" id="LAYY01000028">
    <property type="protein sequence ID" value="KKK36536.1"/>
    <property type="molecule type" value="Genomic_DNA"/>
</dbReference>
<dbReference type="Gene3D" id="3.30.300.30">
    <property type="match status" value="1"/>
</dbReference>
<comment type="caution">
    <text evidence="5">The sequence shown here is derived from an EMBL/GenBank/DDBJ whole genome shotgun (WGS) entry which is preliminary data.</text>
</comment>
<dbReference type="InterPro" id="IPR020845">
    <property type="entry name" value="AMP-binding_CS"/>
</dbReference>
<feature type="domain" description="AMP-binding enzyme C-terminal" evidence="4">
    <location>
        <begin position="417"/>
        <end position="492"/>
    </location>
</feature>
<dbReference type="InterPro" id="IPR025110">
    <property type="entry name" value="AMP-bd_C"/>
</dbReference>
<dbReference type="Gene3D" id="3.40.50.12780">
    <property type="entry name" value="N-terminal domain of ligase-like"/>
    <property type="match status" value="1"/>
</dbReference>
<comment type="similarity">
    <text evidence="1">Belongs to the ATP-dependent AMP-binding enzyme family.</text>
</comment>
<dbReference type="FunFam" id="3.30.300.30:FF:000008">
    <property type="entry name" value="2,3-dihydroxybenzoate-AMP ligase"/>
    <property type="match status" value="1"/>
</dbReference>
<organism evidence="5 6">
    <name type="scientific">Mesobacillus campisalis</name>
    <dbReference type="NCBI Taxonomy" id="1408103"/>
    <lineage>
        <taxon>Bacteria</taxon>
        <taxon>Bacillati</taxon>
        <taxon>Bacillota</taxon>
        <taxon>Bacilli</taxon>
        <taxon>Bacillales</taxon>
        <taxon>Bacillaceae</taxon>
        <taxon>Mesobacillus</taxon>
    </lineage>
</organism>
<evidence type="ECO:0000313" key="5">
    <source>
        <dbReference type="EMBL" id="KKK36536.1"/>
    </source>
</evidence>
<dbReference type="InterPro" id="IPR042099">
    <property type="entry name" value="ANL_N_sf"/>
</dbReference>
<dbReference type="InterPro" id="IPR000873">
    <property type="entry name" value="AMP-dep_synth/lig_dom"/>
</dbReference>
<protein>
    <submittedName>
        <fullName evidence="5">Long-chain fatty acid--CoA ligase</fullName>
    </submittedName>
</protein>
<dbReference type="InterPro" id="IPR045851">
    <property type="entry name" value="AMP-bd_C_sf"/>
</dbReference>
<evidence type="ECO:0000259" key="3">
    <source>
        <dbReference type="Pfam" id="PF00501"/>
    </source>
</evidence>
<keyword evidence="2 5" id="KW-0436">Ligase</keyword>
<dbReference type="PANTHER" id="PTHR43767">
    <property type="entry name" value="LONG-CHAIN-FATTY-ACID--COA LIGASE"/>
    <property type="match status" value="1"/>
</dbReference>
<accession>A0A0M2SS62</accession>
<feature type="domain" description="AMP-dependent synthetase/ligase" evidence="3">
    <location>
        <begin position="8"/>
        <end position="367"/>
    </location>
</feature>
<dbReference type="SUPFAM" id="SSF56801">
    <property type="entry name" value="Acetyl-CoA synthetase-like"/>
    <property type="match status" value="1"/>
</dbReference>
<dbReference type="CDD" id="cd17631">
    <property type="entry name" value="FACL_FadD13-like"/>
    <property type="match status" value="1"/>
</dbReference>
<evidence type="ECO:0000259" key="4">
    <source>
        <dbReference type="Pfam" id="PF13193"/>
    </source>
</evidence>